<keyword evidence="2" id="KW-1185">Reference proteome</keyword>
<accession>A0ACC1C1N8</accession>
<organism evidence="1 2">
    <name type="scientific">Pistacia atlantica</name>
    <dbReference type="NCBI Taxonomy" id="434234"/>
    <lineage>
        <taxon>Eukaryota</taxon>
        <taxon>Viridiplantae</taxon>
        <taxon>Streptophyta</taxon>
        <taxon>Embryophyta</taxon>
        <taxon>Tracheophyta</taxon>
        <taxon>Spermatophyta</taxon>
        <taxon>Magnoliopsida</taxon>
        <taxon>eudicotyledons</taxon>
        <taxon>Gunneridae</taxon>
        <taxon>Pentapetalae</taxon>
        <taxon>rosids</taxon>
        <taxon>malvids</taxon>
        <taxon>Sapindales</taxon>
        <taxon>Anacardiaceae</taxon>
        <taxon>Pistacia</taxon>
    </lineage>
</organism>
<proteinExistence type="predicted"/>
<evidence type="ECO:0000313" key="1">
    <source>
        <dbReference type="EMBL" id="KAJ0106004.1"/>
    </source>
</evidence>
<sequence>MASSYTSDVGDFHLIPKGQVIKVRNILDIEDGKFWDVLYYRGQFYAINYLGELKTYRLGSDNTITVEQVSQFPLPRWLPKSYLVESGGVMLMVVQERFPHLDRSREAKQPTRTGNSFQCLAIDSMEVEDTELRVIRSFSTVRDGEASNSRGRQAMVSPGMDSPAGPDVWAFCIGFLGSS</sequence>
<evidence type="ECO:0000313" key="2">
    <source>
        <dbReference type="Proteomes" id="UP001164250"/>
    </source>
</evidence>
<name>A0ACC1C1N8_9ROSI</name>
<dbReference type="EMBL" id="CM047898">
    <property type="protein sequence ID" value="KAJ0106004.1"/>
    <property type="molecule type" value="Genomic_DNA"/>
</dbReference>
<dbReference type="Proteomes" id="UP001164250">
    <property type="component" value="Chromosome 2"/>
</dbReference>
<gene>
    <name evidence="1" type="ORF">Patl1_18847</name>
</gene>
<reference evidence="2" key="1">
    <citation type="journal article" date="2023" name="G3 (Bethesda)">
        <title>Genome assembly and association tests identify interacting loci associated with vigor, precocity, and sex in interspecific pistachio rootstocks.</title>
        <authorList>
            <person name="Palmer W."/>
            <person name="Jacygrad E."/>
            <person name="Sagayaradj S."/>
            <person name="Cavanaugh K."/>
            <person name="Han R."/>
            <person name="Bertier L."/>
            <person name="Beede B."/>
            <person name="Kafkas S."/>
            <person name="Golino D."/>
            <person name="Preece J."/>
            <person name="Michelmore R."/>
        </authorList>
    </citation>
    <scope>NUCLEOTIDE SEQUENCE [LARGE SCALE GENOMIC DNA]</scope>
</reference>
<protein>
    <submittedName>
        <fullName evidence="1">Uncharacterized protein</fullName>
    </submittedName>
</protein>
<comment type="caution">
    <text evidence="1">The sequence shown here is derived from an EMBL/GenBank/DDBJ whole genome shotgun (WGS) entry which is preliminary data.</text>
</comment>